<dbReference type="KEGG" id="hhg:XM38_034370"/>
<proteinExistence type="predicted"/>
<protein>
    <submittedName>
        <fullName evidence="2">Uncharacterized protein</fullName>
    </submittedName>
</protein>
<accession>A0A1Z3HQ85</accession>
<sequence>MPKEIRSRPTEGAVRALAVARMARVGSAGDAETVRFWNGDGTPLGDPIPGNQRHYGPDRPSGAMVQAALR</sequence>
<dbReference type="AlphaFoldDB" id="A0A1Z3HQ85"/>
<name>A0A1Z3HQ85_9CYAN</name>
<feature type="region of interest" description="Disordered" evidence="1">
    <location>
        <begin position="38"/>
        <end position="70"/>
    </location>
</feature>
<organism evidence="2 3">
    <name type="scientific">Halomicronema hongdechloris C2206</name>
    <dbReference type="NCBI Taxonomy" id="1641165"/>
    <lineage>
        <taxon>Bacteria</taxon>
        <taxon>Bacillati</taxon>
        <taxon>Cyanobacteriota</taxon>
        <taxon>Cyanophyceae</taxon>
        <taxon>Nodosilineales</taxon>
        <taxon>Nodosilineaceae</taxon>
        <taxon>Halomicronema</taxon>
    </lineage>
</organism>
<keyword evidence="3" id="KW-1185">Reference proteome</keyword>
<gene>
    <name evidence="2" type="ORF">XM38_034370</name>
</gene>
<dbReference type="Proteomes" id="UP000191901">
    <property type="component" value="Chromosome"/>
</dbReference>
<evidence type="ECO:0000313" key="3">
    <source>
        <dbReference type="Proteomes" id="UP000191901"/>
    </source>
</evidence>
<dbReference type="EMBL" id="CP021983">
    <property type="protein sequence ID" value="ASC72480.1"/>
    <property type="molecule type" value="Genomic_DNA"/>
</dbReference>
<reference evidence="2 3" key="1">
    <citation type="journal article" date="2016" name="Biochim. Biophys. Acta">
        <title>Characterization of red-shifted phycobilisomes isolated from the chlorophyll f-containing cyanobacterium Halomicronema hongdechloris.</title>
        <authorList>
            <person name="Li Y."/>
            <person name="Lin Y."/>
            <person name="Garvey C.J."/>
            <person name="Birch D."/>
            <person name="Corkery R.W."/>
            <person name="Loughlin P.C."/>
            <person name="Scheer H."/>
            <person name="Willows R.D."/>
            <person name="Chen M."/>
        </authorList>
    </citation>
    <scope>NUCLEOTIDE SEQUENCE [LARGE SCALE GENOMIC DNA]</scope>
    <source>
        <strain evidence="2 3">C2206</strain>
    </source>
</reference>
<evidence type="ECO:0000313" key="2">
    <source>
        <dbReference type="EMBL" id="ASC72480.1"/>
    </source>
</evidence>
<evidence type="ECO:0000256" key="1">
    <source>
        <dbReference type="SAM" id="MobiDB-lite"/>
    </source>
</evidence>